<sequence>MSLTEAEKNKDLGGFFAVHPKYDCPHLTDENFNRDISFYSEVTIKSPCADCSNVGENWVCLKCGQVKCSRYVQEHMLMHAIETSHGISLSFSDLSFWCYKCDSYISSPELKEILKAFQTKKFYSHSGAIQENVKEEEEEEEEDEEAKKEEAKEEKKQEESKEEKQQEETKNEVEKLEKGLEELKIAEVTKDFNRKTLEEFAEKLRAGVFKKIAIMAGAGISVNAGIPDFRSPGGFYSKVEKLGLPYPEAVFHIQYFREQPELFYSLSGDLIPENLKPTPTHYFLKLLEDKNQLMMCYTQNIDGLEKDAGLSPLKLLQAHGHFDSAHCIGCKKEYDINDLKTHIKESTVAYCDKCGKPAKPDVVFFGEPLPARFQSCAFMMEEADLLIVIGTSLVVFPFASLAEMVSKNVPRVVINKNLGDSEVWKGLKFKDPNDKRDVAFVGDCDEIIRELVNLCGWQEEFEALMKTN</sequence>
<dbReference type="Pfam" id="PF02148">
    <property type="entry name" value="zf-UBP"/>
    <property type="match status" value="1"/>
</dbReference>
<evidence type="ECO:0000259" key="9">
    <source>
        <dbReference type="PROSITE" id="PS50271"/>
    </source>
</evidence>
<evidence type="ECO:0000256" key="6">
    <source>
        <dbReference type="PROSITE-ProRule" id="PRU00236"/>
    </source>
</evidence>
<dbReference type="InterPro" id="IPR001607">
    <property type="entry name" value="Znf_UBP"/>
</dbReference>
<dbReference type="AlphaFoldDB" id="A0AAU9ILH9"/>
<evidence type="ECO:0000256" key="5">
    <source>
        <dbReference type="ARBA" id="ARBA00023027"/>
    </source>
</evidence>
<feature type="compositionally biased region" description="Acidic residues" evidence="8">
    <location>
        <begin position="134"/>
        <end position="144"/>
    </location>
</feature>
<dbReference type="InterPro" id="IPR026591">
    <property type="entry name" value="Sirtuin_cat_small_dom_sf"/>
</dbReference>
<dbReference type="SUPFAM" id="SSF57850">
    <property type="entry name" value="RING/U-box"/>
    <property type="match status" value="1"/>
</dbReference>
<evidence type="ECO:0000256" key="8">
    <source>
        <dbReference type="SAM" id="MobiDB-lite"/>
    </source>
</evidence>
<dbReference type="PANTHER" id="PTHR11085">
    <property type="entry name" value="NAD-DEPENDENT PROTEIN DEACYLASE SIRTUIN-5, MITOCHONDRIAL-RELATED"/>
    <property type="match status" value="1"/>
</dbReference>
<dbReference type="GO" id="GO:0070403">
    <property type="term" value="F:NAD+ binding"/>
    <property type="evidence" value="ECO:0007669"/>
    <property type="project" value="InterPro"/>
</dbReference>
<keyword evidence="5" id="KW-0520">NAD</keyword>
<evidence type="ECO:0000256" key="3">
    <source>
        <dbReference type="ARBA" id="ARBA00022723"/>
    </source>
</evidence>
<name>A0AAU9ILH9_9CILI</name>
<dbReference type="PANTHER" id="PTHR11085:SF6">
    <property type="entry name" value="NAD-DEPENDENT PROTEIN DEACETYLASE SIRTUIN-2"/>
    <property type="match status" value="1"/>
</dbReference>
<keyword evidence="2" id="KW-0808">Transferase</keyword>
<evidence type="ECO:0000259" key="10">
    <source>
        <dbReference type="PROSITE" id="PS50305"/>
    </source>
</evidence>
<dbReference type="SUPFAM" id="SSF52467">
    <property type="entry name" value="DHS-like NAD/FAD-binding domain"/>
    <property type="match status" value="1"/>
</dbReference>
<gene>
    <name evidence="11" type="ORF">BSTOLATCC_MIC15844</name>
</gene>
<comment type="cofactor">
    <cofactor evidence="1">
        <name>Zn(2+)</name>
        <dbReference type="ChEBI" id="CHEBI:29105"/>
    </cofactor>
</comment>
<feature type="binding site" evidence="6">
    <location>
        <position position="351"/>
    </location>
    <ligand>
        <name>Zn(2+)</name>
        <dbReference type="ChEBI" id="CHEBI:29105"/>
    </ligand>
</feature>
<dbReference type="Gene3D" id="3.30.1600.10">
    <property type="entry name" value="SIR2/SIRT2 'Small Domain"/>
    <property type="match status" value="1"/>
</dbReference>
<dbReference type="InterPro" id="IPR029035">
    <property type="entry name" value="DHS-like_NAD/FAD-binding_dom"/>
</dbReference>
<feature type="compositionally biased region" description="Basic and acidic residues" evidence="8">
    <location>
        <begin position="145"/>
        <end position="173"/>
    </location>
</feature>
<keyword evidence="12" id="KW-1185">Reference proteome</keyword>
<feature type="region of interest" description="Disordered" evidence="8">
    <location>
        <begin position="129"/>
        <end position="173"/>
    </location>
</feature>
<dbReference type="GO" id="GO:0017136">
    <property type="term" value="F:histone deacetylase activity, NAD-dependent"/>
    <property type="evidence" value="ECO:0007669"/>
    <property type="project" value="TreeGrafter"/>
</dbReference>
<dbReference type="Proteomes" id="UP001162131">
    <property type="component" value="Unassembled WGS sequence"/>
</dbReference>
<dbReference type="GO" id="GO:0008270">
    <property type="term" value="F:zinc ion binding"/>
    <property type="evidence" value="ECO:0007669"/>
    <property type="project" value="UniProtKB-KW"/>
</dbReference>
<evidence type="ECO:0000256" key="1">
    <source>
        <dbReference type="ARBA" id="ARBA00001947"/>
    </source>
</evidence>
<dbReference type="InterPro" id="IPR026590">
    <property type="entry name" value="Ssirtuin_cat_dom"/>
</dbReference>
<reference evidence="11" key="1">
    <citation type="submission" date="2021-09" db="EMBL/GenBank/DDBJ databases">
        <authorList>
            <consortium name="AG Swart"/>
            <person name="Singh M."/>
            <person name="Singh A."/>
            <person name="Seah K."/>
            <person name="Emmerich C."/>
        </authorList>
    </citation>
    <scope>NUCLEOTIDE SEQUENCE</scope>
    <source>
        <strain evidence="11">ATCC30299</strain>
    </source>
</reference>
<keyword evidence="7" id="KW-0863">Zinc-finger</keyword>
<evidence type="ECO:0000256" key="4">
    <source>
        <dbReference type="ARBA" id="ARBA00022833"/>
    </source>
</evidence>
<dbReference type="Gene3D" id="3.40.50.1220">
    <property type="entry name" value="TPP-binding domain"/>
    <property type="match status" value="1"/>
</dbReference>
<evidence type="ECO:0000313" key="12">
    <source>
        <dbReference type="Proteomes" id="UP001162131"/>
    </source>
</evidence>
<dbReference type="PROSITE" id="PS50305">
    <property type="entry name" value="SIRTUIN"/>
    <property type="match status" value="1"/>
</dbReference>
<dbReference type="Gene3D" id="3.30.40.10">
    <property type="entry name" value="Zinc/RING finger domain, C3HC4 (zinc finger)"/>
    <property type="match status" value="1"/>
</dbReference>
<proteinExistence type="predicted"/>
<keyword evidence="3 6" id="KW-0479">Metal-binding</keyword>
<accession>A0AAU9ILH9</accession>
<dbReference type="PROSITE" id="PS50271">
    <property type="entry name" value="ZF_UBP"/>
    <property type="match status" value="1"/>
</dbReference>
<dbReference type="EMBL" id="CAJZBQ010000015">
    <property type="protein sequence ID" value="CAG9316414.1"/>
    <property type="molecule type" value="Genomic_DNA"/>
</dbReference>
<protein>
    <recommendedName>
        <fullName evidence="13">Protein acetyllysine N-acetyltransferase</fullName>
    </recommendedName>
</protein>
<dbReference type="InterPro" id="IPR050134">
    <property type="entry name" value="NAD-dep_sirtuin_deacylases"/>
</dbReference>
<feature type="domain" description="UBP-type" evidence="9">
    <location>
        <begin position="22"/>
        <end position="121"/>
    </location>
</feature>
<evidence type="ECO:0008006" key="13">
    <source>
        <dbReference type="Google" id="ProtNLM"/>
    </source>
</evidence>
<evidence type="ECO:0000256" key="2">
    <source>
        <dbReference type="ARBA" id="ARBA00022679"/>
    </source>
</evidence>
<comment type="caution">
    <text evidence="11">The sequence shown here is derived from an EMBL/GenBank/DDBJ whole genome shotgun (WGS) entry which is preliminary data.</text>
</comment>
<dbReference type="InterPro" id="IPR013083">
    <property type="entry name" value="Znf_RING/FYVE/PHD"/>
</dbReference>
<keyword evidence="4 6" id="KW-0862">Zinc</keyword>
<feature type="binding site" evidence="6">
    <location>
        <position position="330"/>
    </location>
    <ligand>
        <name>Zn(2+)</name>
        <dbReference type="ChEBI" id="CHEBI:29105"/>
    </ligand>
</feature>
<feature type="active site" description="Proton acceptor" evidence="6">
    <location>
        <position position="319"/>
    </location>
</feature>
<dbReference type="InterPro" id="IPR003000">
    <property type="entry name" value="Sirtuin"/>
</dbReference>
<dbReference type="GO" id="GO:0005634">
    <property type="term" value="C:nucleus"/>
    <property type="evidence" value="ECO:0007669"/>
    <property type="project" value="TreeGrafter"/>
</dbReference>
<feature type="binding site" evidence="6">
    <location>
        <position position="327"/>
    </location>
    <ligand>
        <name>Zn(2+)</name>
        <dbReference type="ChEBI" id="CHEBI:29105"/>
    </ligand>
</feature>
<evidence type="ECO:0000256" key="7">
    <source>
        <dbReference type="PROSITE-ProRule" id="PRU00502"/>
    </source>
</evidence>
<evidence type="ECO:0000313" key="11">
    <source>
        <dbReference type="EMBL" id="CAG9316414.1"/>
    </source>
</evidence>
<feature type="binding site" evidence="6">
    <location>
        <position position="354"/>
    </location>
    <ligand>
        <name>Zn(2+)</name>
        <dbReference type="ChEBI" id="CHEBI:29105"/>
    </ligand>
</feature>
<dbReference type="Pfam" id="PF02146">
    <property type="entry name" value="SIR2"/>
    <property type="match status" value="1"/>
</dbReference>
<feature type="domain" description="Deacetylase sirtuin-type" evidence="10">
    <location>
        <begin position="190"/>
        <end position="458"/>
    </location>
</feature>
<dbReference type="SMART" id="SM00290">
    <property type="entry name" value="ZnF_UBP"/>
    <property type="match status" value="1"/>
</dbReference>
<organism evidence="11 12">
    <name type="scientific">Blepharisma stoltei</name>
    <dbReference type="NCBI Taxonomy" id="1481888"/>
    <lineage>
        <taxon>Eukaryota</taxon>
        <taxon>Sar</taxon>
        <taxon>Alveolata</taxon>
        <taxon>Ciliophora</taxon>
        <taxon>Postciliodesmatophora</taxon>
        <taxon>Heterotrichea</taxon>
        <taxon>Heterotrichida</taxon>
        <taxon>Blepharismidae</taxon>
        <taxon>Blepharisma</taxon>
    </lineage>
</organism>